<accession>A0ABD3CY19</accession>
<comment type="caution">
    <text evidence="1">The sequence shown here is derived from an EMBL/GenBank/DDBJ whole genome shotgun (WGS) entry which is preliminary data.</text>
</comment>
<keyword evidence="2" id="KW-1185">Reference proteome</keyword>
<reference evidence="2" key="1">
    <citation type="journal article" date="2024" name="IScience">
        <title>Strigolactones Initiate the Formation of Haustorium-like Structures in Castilleja.</title>
        <authorList>
            <person name="Buerger M."/>
            <person name="Peterson D."/>
            <person name="Chory J."/>
        </authorList>
    </citation>
    <scope>NUCLEOTIDE SEQUENCE [LARGE SCALE GENOMIC DNA]</scope>
</reference>
<evidence type="ECO:0000313" key="1">
    <source>
        <dbReference type="EMBL" id="KAL3633482.1"/>
    </source>
</evidence>
<sequence>MASRCRTISRPAISLFRSSIAKPSSRPAFSVQPTRLSPSFFSRAVASNRRSHVSITSPHGHLVSKAHILSRPRRKWLQVFVSGN</sequence>
<protein>
    <submittedName>
        <fullName evidence="1">Uncharacterized protein</fullName>
    </submittedName>
</protein>
<organism evidence="1 2">
    <name type="scientific">Castilleja foliolosa</name>
    <dbReference type="NCBI Taxonomy" id="1961234"/>
    <lineage>
        <taxon>Eukaryota</taxon>
        <taxon>Viridiplantae</taxon>
        <taxon>Streptophyta</taxon>
        <taxon>Embryophyta</taxon>
        <taxon>Tracheophyta</taxon>
        <taxon>Spermatophyta</taxon>
        <taxon>Magnoliopsida</taxon>
        <taxon>eudicotyledons</taxon>
        <taxon>Gunneridae</taxon>
        <taxon>Pentapetalae</taxon>
        <taxon>asterids</taxon>
        <taxon>lamiids</taxon>
        <taxon>Lamiales</taxon>
        <taxon>Orobanchaceae</taxon>
        <taxon>Pedicularideae</taxon>
        <taxon>Castillejinae</taxon>
        <taxon>Castilleja</taxon>
    </lineage>
</organism>
<dbReference type="EMBL" id="JAVIJP010000029">
    <property type="protein sequence ID" value="KAL3633482.1"/>
    <property type="molecule type" value="Genomic_DNA"/>
</dbReference>
<name>A0ABD3CY19_9LAMI</name>
<dbReference type="AlphaFoldDB" id="A0ABD3CY19"/>
<evidence type="ECO:0000313" key="2">
    <source>
        <dbReference type="Proteomes" id="UP001632038"/>
    </source>
</evidence>
<dbReference type="Proteomes" id="UP001632038">
    <property type="component" value="Unassembled WGS sequence"/>
</dbReference>
<proteinExistence type="predicted"/>
<gene>
    <name evidence="1" type="ORF">CASFOL_022244</name>
</gene>